<dbReference type="OrthoDB" id="5271212at2759"/>
<evidence type="ECO:0000313" key="1">
    <source>
        <dbReference type="EMBL" id="TGJ75088.1"/>
    </source>
</evidence>
<name>A0A7C8KB54_ORBOL</name>
<dbReference type="EMBL" id="SOZJ01000001">
    <property type="protein sequence ID" value="TGJ75088.1"/>
    <property type="molecule type" value="Genomic_DNA"/>
</dbReference>
<protein>
    <submittedName>
        <fullName evidence="1">Uncharacterized protein</fullName>
    </submittedName>
</protein>
<gene>
    <name evidence="1" type="ORF">EYR41_002035</name>
</gene>
<accession>A0A7C8KB54</accession>
<dbReference type="AlphaFoldDB" id="A0A7C8KB54"/>
<evidence type="ECO:0000313" key="2">
    <source>
        <dbReference type="Proteomes" id="UP000297595"/>
    </source>
</evidence>
<reference evidence="1 2" key="1">
    <citation type="submission" date="2019-03" db="EMBL/GenBank/DDBJ databases">
        <title>Nematode-trapping fungi genome.</title>
        <authorList>
            <person name="Vidal-Diez De Ulzurrun G."/>
        </authorList>
    </citation>
    <scope>NUCLEOTIDE SEQUENCE [LARGE SCALE GENOMIC DNA]</scope>
    <source>
        <strain evidence="1 2">TWF154</strain>
    </source>
</reference>
<comment type="caution">
    <text evidence="1">The sequence shown here is derived from an EMBL/GenBank/DDBJ whole genome shotgun (WGS) entry which is preliminary data.</text>
</comment>
<dbReference type="Proteomes" id="UP000297595">
    <property type="component" value="Unassembled WGS sequence"/>
</dbReference>
<sequence length="158" mass="17713">MGYPILELLIPQDGKWAGFIPTLFVCLGIGAVSVNYLRDYLDHHASPNTKIKKLRFPPMGGNIYIPIPQPDPATETDLPMSPRMYPASQRFVLATEVLDIQLEPILGHTAWHDNPNFAEVRVPLEAERVGVRGRPGMCYDGKVEMWYDGRKGVGLVRL</sequence>
<organism evidence="1 2">
    <name type="scientific">Orbilia oligospora</name>
    <name type="common">Nematode-trapping fungus</name>
    <name type="synonym">Arthrobotrys oligospora</name>
    <dbReference type="NCBI Taxonomy" id="2813651"/>
    <lineage>
        <taxon>Eukaryota</taxon>
        <taxon>Fungi</taxon>
        <taxon>Dikarya</taxon>
        <taxon>Ascomycota</taxon>
        <taxon>Pezizomycotina</taxon>
        <taxon>Orbiliomycetes</taxon>
        <taxon>Orbiliales</taxon>
        <taxon>Orbiliaceae</taxon>
        <taxon>Orbilia</taxon>
    </lineage>
</organism>
<proteinExistence type="predicted"/>